<feature type="compositionally biased region" description="Basic residues" evidence="1">
    <location>
        <begin position="29"/>
        <end position="45"/>
    </location>
</feature>
<accession>A0AAD6VDZ2</accession>
<gene>
    <name evidence="2" type="ORF">GGX14DRAFT_395406</name>
</gene>
<feature type="region of interest" description="Disordered" evidence="1">
    <location>
        <begin position="515"/>
        <end position="553"/>
    </location>
</feature>
<keyword evidence="3" id="KW-1185">Reference proteome</keyword>
<evidence type="ECO:0000256" key="1">
    <source>
        <dbReference type="SAM" id="MobiDB-lite"/>
    </source>
</evidence>
<dbReference type="Proteomes" id="UP001219525">
    <property type="component" value="Unassembled WGS sequence"/>
</dbReference>
<feature type="compositionally biased region" description="Polar residues" evidence="1">
    <location>
        <begin position="1"/>
        <end position="10"/>
    </location>
</feature>
<comment type="caution">
    <text evidence="2">The sequence shown here is derived from an EMBL/GenBank/DDBJ whole genome shotgun (WGS) entry which is preliminary data.</text>
</comment>
<protein>
    <submittedName>
        <fullName evidence="2">Uncharacterized protein</fullName>
    </submittedName>
</protein>
<organism evidence="2 3">
    <name type="scientific">Mycena pura</name>
    <dbReference type="NCBI Taxonomy" id="153505"/>
    <lineage>
        <taxon>Eukaryota</taxon>
        <taxon>Fungi</taxon>
        <taxon>Dikarya</taxon>
        <taxon>Basidiomycota</taxon>
        <taxon>Agaricomycotina</taxon>
        <taxon>Agaricomycetes</taxon>
        <taxon>Agaricomycetidae</taxon>
        <taxon>Agaricales</taxon>
        <taxon>Marasmiineae</taxon>
        <taxon>Mycenaceae</taxon>
        <taxon>Mycena</taxon>
    </lineage>
</organism>
<reference evidence="2" key="1">
    <citation type="submission" date="2023-03" db="EMBL/GenBank/DDBJ databases">
        <title>Massive genome expansion in bonnet fungi (Mycena s.s.) driven by repeated elements and novel gene families across ecological guilds.</title>
        <authorList>
            <consortium name="Lawrence Berkeley National Laboratory"/>
            <person name="Harder C.B."/>
            <person name="Miyauchi S."/>
            <person name="Viragh M."/>
            <person name="Kuo A."/>
            <person name="Thoen E."/>
            <person name="Andreopoulos B."/>
            <person name="Lu D."/>
            <person name="Skrede I."/>
            <person name="Drula E."/>
            <person name="Henrissat B."/>
            <person name="Morin E."/>
            <person name="Kohler A."/>
            <person name="Barry K."/>
            <person name="LaButti K."/>
            <person name="Morin E."/>
            <person name="Salamov A."/>
            <person name="Lipzen A."/>
            <person name="Mereny Z."/>
            <person name="Hegedus B."/>
            <person name="Baldrian P."/>
            <person name="Stursova M."/>
            <person name="Weitz H."/>
            <person name="Taylor A."/>
            <person name="Grigoriev I.V."/>
            <person name="Nagy L.G."/>
            <person name="Martin F."/>
            <person name="Kauserud H."/>
        </authorList>
    </citation>
    <scope>NUCLEOTIDE SEQUENCE</scope>
    <source>
        <strain evidence="2">9144</strain>
    </source>
</reference>
<evidence type="ECO:0000313" key="2">
    <source>
        <dbReference type="EMBL" id="KAJ7209300.1"/>
    </source>
</evidence>
<name>A0AAD6VDZ2_9AGAR</name>
<feature type="region of interest" description="Disordered" evidence="1">
    <location>
        <begin position="1"/>
        <end position="86"/>
    </location>
</feature>
<dbReference type="Pfam" id="PF20414">
    <property type="entry name" value="DUF6698"/>
    <property type="match status" value="1"/>
</dbReference>
<feature type="compositionally biased region" description="Acidic residues" evidence="1">
    <location>
        <begin position="55"/>
        <end position="75"/>
    </location>
</feature>
<dbReference type="InterPro" id="IPR046521">
    <property type="entry name" value="DUF6698"/>
</dbReference>
<dbReference type="AlphaFoldDB" id="A0AAD6VDZ2"/>
<sequence>MQVAKNSSEIQQRRQFGDRSNIPDDATQRKRKRSKNGTSRKRQRLQNREPVEGRSDDEENEVPGAADDDGLESEMDSPPPPPQRLEDEDVAFMRTVQLFLYTGGLWLEGAGRVLNHKLDRKWDEKKRFSGEVGDKIQGQLRVIVPMLPIPYRERISTIKLPLVIKKLSRALTDWRPNISTRLRRQAGHAICSCSAADLLDSKSRFDKFKTRIGYRPENGKYRELSVAILHGDESPKYNKNTFLLHPCLFRLYAALTHGQTAAVSMQAQYDQAKAANPDAEPVVVAPSGSNDDMAAILDLCEVTPHAIALTAVLAVWALSADNCLRPNGQITAIDYERRFERYLELLLHGREKKDPAVLNIFKVWNEVLYVNKKPARGEGDDDDDELEGALAQMGDDEVPVHILYFMLHHMVLVGEKDLTRPDQVGGRSSTVVQWIGKSKMATTKKMILFFGRFGTNLTRPDQGRNAGQVLKDLICGSPVFRQSFMRVNSTIEVAMLHRGVGNLGEAVRKAVLLRQRSTHQGRTSSRSESHVGRSNNKRRGSSTVRAQEAGEGTPKHHFRANFILGEVALDIVPWPTLRRRCRLLTLTANAAACSGQCAMHRTLD</sequence>
<proteinExistence type="predicted"/>
<dbReference type="EMBL" id="JARJCW010000031">
    <property type="protein sequence ID" value="KAJ7209300.1"/>
    <property type="molecule type" value="Genomic_DNA"/>
</dbReference>
<evidence type="ECO:0000313" key="3">
    <source>
        <dbReference type="Proteomes" id="UP001219525"/>
    </source>
</evidence>